<dbReference type="Pfam" id="PF00246">
    <property type="entry name" value="Peptidase_M14"/>
    <property type="match status" value="1"/>
</dbReference>
<dbReference type="RefSeq" id="WP_073185096.1">
    <property type="nucleotide sequence ID" value="NZ_FQXI01000011.1"/>
</dbReference>
<protein>
    <submittedName>
        <fullName evidence="4">Zinc carboxypeptidase</fullName>
    </submittedName>
</protein>
<evidence type="ECO:0000259" key="3">
    <source>
        <dbReference type="PROSITE" id="PS52035"/>
    </source>
</evidence>
<accession>A0A1M5TKD7</accession>
<dbReference type="Gene3D" id="3.40.630.10">
    <property type="entry name" value="Zn peptidases"/>
    <property type="match status" value="1"/>
</dbReference>
<keyword evidence="4" id="KW-0378">Hydrolase</keyword>
<keyword evidence="5" id="KW-1185">Reference proteome</keyword>
<dbReference type="GO" id="GO:0008270">
    <property type="term" value="F:zinc ion binding"/>
    <property type="evidence" value="ECO:0007669"/>
    <property type="project" value="InterPro"/>
</dbReference>
<evidence type="ECO:0000313" key="4">
    <source>
        <dbReference type="EMBL" id="SHH51141.1"/>
    </source>
</evidence>
<feature type="signal peptide" evidence="2">
    <location>
        <begin position="1"/>
        <end position="31"/>
    </location>
</feature>
<gene>
    <name evidence="4" type="ORF">SAMN02745245_01504</name>
</gene>
<reference evidence="4 5" key="1">
    <citation type="submission" date="2016-11" db="EMBL/GenBank/DDBJ databases">
        <authorList>
            <person name="Jaros S."/>
            <person name="Januszkiewicz K."/>
            <person name="Wedrychowicz H."/>
        </authorList>
    </citation>
    <scope>NUCLEOTIDE SEQUENCE [LARGE SCALE GENOMIC DNA]</scope>
    <source>
        <strain evidence="4 5">DSM 21120</strain>
    </source>
</reference>
<dbReference type="InterPro" id="IPR000834">
    <property type="entry name" value="Peptidase_M14"/>
</dbReference>
<evidence type="ECO:0000256" key="1">
    <source>
        <dbReference type="PROSITE-ProRule" id="PRU01379"/>
    </source>
</evidence>
<dbReference type="AlphaFoldDB" id="A0A1M5TKD7"/>
<evidence type="ECO:0000256" key="2">
    <source>
        <dbReference type="SAM" id="SignalP"/>
    </source>
</evidence>
<dbReference type="PROSITE" id="PS52035">
    <property type="entry name" value="PEPTIDASE_M14"/>
    <property type="match status" value="1"/>
</dbReference>
<sequence>MKKYNKKIISCLLALSMLISFLGPLSNTAYAESMTLSQSEIQLTKEGTVKITATFDYDVNPENLVWTLGDKDIKEWKSFNEETGKYELDPWIEIKDVKVESGTVSATLENKLPYGIENTENRPYPRWTFEELLGTYPLKVTDTKSEDTLSVNLKINNYVGFHKYEEIKPALDKVIDIGNKNNNRYFEYQSIGKSVEGRDLHFVIVAKNREAVDNYLNNTLPTALETPSTVIEKIDSETIGEYQIPIFINNIHPDESPGVDSQMSLLYKLALDEEITFNTDKAGNTSSLKVDDILDNFILLFDITQNPDGKEHNTRENANKLDINRDNVYQTQPETKALAETLAKYNPVAFLDLHGFVEEFLIEPCTPPHEPNFEYDLLMGGPRDSKSGDTLGAPGAIENARHMGDIAIANTKYDSYIIPMFDYESGWDDDFLGYTGVFSLIHGALGHTVEIPEQNEQSMIAHEHTIIGAIDYISQNKNEIYKNQLLINQRGIDNEDNKNVDTWHIDPSGNQIGRPRGENENFFPDYYILPLDKANQKNPLEVYNMVEYFIRNNVKVYTSTQPVEYKGVNYPTGSIVMPLNQAKKSLLNAALFTGTDESQWDAMYAEVVLNFPAMRGFDSIEVRSSGLFDSKLQEVKSKISKPATTINHSTEKTIVENNSTDAIKAVNNLLNKNLPVSIVAKPSDKINAGNFIVNTKDLKAISSNYYLSVLPLEEKIESKEVKKSNIYLPPSGSNYSSLTDSTRFVLKDLGFNLVTDIGLADVVVDSSGTLDAKSLTGKNYIGIGGQAISSAEESGLYPLKTKMNEEGNSNEGLLKAKYDTSSPITGVYNEDDLSYIASGTVITETRPEAKIFARVSSDDDFYIQGWWPSHDFVKGQILGFSDTYNNSNFVFFASDITNKAHTTHLFRQLSNAIYTINSGSFTTGNGI</sequence>
<comment type="similarity">
    <text evidence="1">Belongs to the peptidase M14 family.</text>
</comment>
<dbReference type="Proteomes" id="UP000184032">
    <property type="component" value="Unassembled WGS sequence"/>
</dbReference>
<dbReference type="GO" id="GO:0006508">
    <property type="term" value="P:proteolysis"/>
    <property type="evidence" value="ECO:0007669"/>
    <property type="project" value="InterPro"/>
</dbReference>
<keyword evidence="2" id="KW-0732">Signal</keyword>
<name>A0A1M5TKD7_9FIRM</name>
<feature type="active site" description="Proton donor/acceptor" evidence="1">
    <location>
        <position position="450"/>
    </location>
</feature>
<dbReference type="EMBL" id="FQXI01000011">
    <property type="protein sequence ID" value="SHH51141.1"/>
    <property type="molecule type" value="Genomic_DNA"/>
</dbReference>
<proteinExistence type="inferred from homology"/>
<dbReference type="OrthoDB" id="9758209at2"/>
<evidence type="ECO:0000313" key="5">
    <source>
        <dbReference type="Proteomes" id="UP000184032"/>
    </source>
</evidence>
<dbReference type="STRING" id="1120995.SAMN02745245_01504"/>
<keyword evidence="4" id="KW-0645">Protease</keyword>
<dbReference type="GO" id="GO:0004181">
    <property type="term" value="F:metallocarboxypeptidase activity"/>
    <property type="evidence" value="ECO:0007669"/>
    <property type="project" value="InterPro"/>
</dbReference>
<organism evidence="4 5">
    <name type="scientific">Anaerosphaera aminiphila DSM 21120</name>
    <dbReference type="NCBI Taxonomy" id="1120995"/>
    <lineage>
        <taxon>Bacteria</taxon>
        <taxon>Bacillati</taxon>
        <taxon>Bacillota</taxon>
        <taxon>Tissierellia</taxon>
        <taxon>Tissierellales</taxon>
        <taxon>Peptoniphilaceae</taxon>
        <taxon>Anaerosphaera</taxon>
    </lineage>
</organism>
<keyword evidence="4" id="KW-0121">Carboxypeptidase</keyword>
<feature type="chain" id="PRO_5009913983" evidence="2">
    <location>
        <begin position="32"/>
        <end position="927"/>
    </location>
</feature>
<dbReference type="SUPFAM" id="SSF53187">
    <property type="entry name" value="Zn-dependent exopeptidases"/>
    <property type="match status" value="1"/>
</dbReference>
<feature type="domain" description="Peptidase M14" evidence="3">
    <location>
        <begin position="160"/>
        <end position="473"/>
    </location>
</feature>